<dbReference type="EMBL" id="CP000806">
    <property type="protein sequence ID" value="ACB53006.1"/>
    <property type="molecule type" value="Genomic_DNA"/>
</dbReference>
<dbReference type="Pfam" id="PF11317">
    <property type="entry name" value="DUF3119"/>
    <property type="match status" value="1"/>
</dbReference>
<keyword evidence="1" id="KW-0472">Membrane</keyword>
<dbReference type="InterPro" id="IPR021467">
    <property type="entry name" value="DUF3119"/>
</dbReference>
<evidence type="ECO:0000256" key="1">
    <source>
        <dbReference type="SAM" id="Phobius"/>
    </source>
</evidence>
<keyword evidence="1" id="KW-0812">Transmembrane</keyword>
<sequence length="146" mass="16943">MSCSIQIPALSMTSVTPPNVNQQTIELAPSYNIPIILILMAIATLLIQPWVSLPLALFGLFLLLQTVTIRLQFTATALDVYRSDQRIRSFPYSEWQNWKIFWQPIPILFYFKEVNSIHFLPIIFDPQTLNVCLERFCNFDKMEEMG</sequence>
<gene>
    <name evidence="2" type="ordered locus">cce_3658</name>
</gene>
<evidence type="ECO:0000313" key="3">
    <source>
        <dbReference type="Proteomes" id="UP000001203"/>
    </source>
</evidence>
<protein>
    <submittedName>
        <fullName evidence="2">Uncharacterized protein</fullName>
    </submittedName>
</protein>
<dbReference type="PANTHER" id="PTHR35550">
    <property type="match status" value="1"/>
</dbReference>
<dbReference type="Proteomes" id="UP000001203">
    <property type="component" value="Chromosome circular"/>
</dbReference>
<proteinExistence type="predicted"/>
<dbReference type="AlphaFoldDB" id="B1X0W7"/>
<evidence type="ECO:0000313" key="2">
    <source>
        <dbReference type="EMBL" id="ACB53006.1"/>
    </source>
</evidence>
<dbReference type="HOGENOM" id="CLU_108245_1_0_3"/>
<reference evidence="2 3" key="1">
    <citation type="journal article" date="2008" name="Proc. Natl. Acad. Sci. U.S.A.">
        <title>The genome of Cyanothece 51142, a unicellular diazotrophic cyanobacterium important in the marine nitrogen cycle.</title>
        <authorList>
            <person name="Welsh E.A."/>
            <person name="Liberton M."/>
            <person name="Stoeckel J."/>
            <person name="Loh T."/>
            <person name="Elvitigala T."/>
            <person name="Wang C."/>
            <person name="Wollam A."/>
            <person name="Fulton R.S."/>
            <person name="Clifton S.W."/>
            <person name="Jacobs J.M."/>
            <person name="Aurora R."/>
            <person name="Ghosh B.K."/>
            <person name="Sherman L.A."/>
            <person name="Smith R.D."/>
            <person name="Wilson R.K."/>
            <person name="Pakrasi H.B."/>
        </authorList>
    </citation>
    <scope>NUCLEOTIDE SEQUENCE [LARGE SCALE GENOMIC DNA]</scope>
    <source>
        <strain evidence="3">ATCC 51142 / BH68</strain>
    </source>
</reference>
<keyword evidence="3" id="KW-1185">Reference proteome</keyword>
<feature type="transmembrane region" description="Helical" evidence="1">
    <location>
        <begin position="31"/>
        <end position="51"/>
    </location>
</feature>
<dbReference type="KEGG" id="cyt:cce_3658"/>
<dbReference type="PANTHER" id="PTHR35550:SF2">
    <property type="entry name" value="OS05G0401200 PROTEIN"/>
    <property type="match status" value="1"/>
</dbReference>
<dbReference type="STRING" id="43989.cce_3658"/>
<dbReference type="eggNOG" id="ENOG50318U5">
    <property type="taxonomic scope" value="Bacteria"/>
</dbReference>
<keyword evidence="1" id="KW-1133">Transmembrane helix</keyword>
<name>B1X0W7_CROS5</name>
<organism evidence="2 3">
    <name type="scientific">Crocosphaera subtropica (strain ATCC 51142 / BH68)</name>
    <name type="common">Cyanothece sp. (strain ATCC 51142)</name>
    <dbReference type="NCBI Taxonomy" id="43989"/>
    <lineage>
        <taxon>Bacteria</taxon>
        <taxon>Bacillati</taxon>
        <taxon>Cyanobacteriota</taxon>
        <taxon>Cyanophyceae</taxon>
        <taxon>Oscillatoriophycideae</taxon>
        <taxon>Chroococcales</taxon>
        <taxon>Aphanothecaceae</taxon>
        <taxon>Crocosphaera</taxon>
        <taxon>Crocosphaera subtropica</taxon>
    </lineage>
</organism>
<accession>B1X0W7</accession>